<dbReference type="RefSeq" id="XP_068347750.1">
    <property type="nucleotide sequence ID" value="XM_068495773.1"/>
</dbReference>
<sequence>MNGIAKDILFTLYASLVVRIQSDNDPTFINQSEEEMHELINENNPEGKKKDIFLDNFKKKHSAFFLKLLCITCVDDLEETFNSFRKLIDIIAKSFDDPNVLDELDEFQNYQAHIGNMNYAVDQLNQETKISKDKKLTELKSLIELNKSLDTEVSFCKEKELKIKSFDEVKFYQNNNVEKIERNGYYAIHDLMYLIDSLNRKIATNKS</sequence>
<dbReference type="EMBL" id="MLAK01001304">
    <property type="protein sequence ID" value="OHS94613.1"/>
    <property type="molecule type" value="Genomic_DNA"/>
</dbReference>
<dbReference type="VEuPathDB" id="TrichDB:TRFO_10986"/>
<name>A0A1J4JB02_9EUKA</name>
<comment type="caution">
    <text evidence="1">The sequence shown here is derived from an EMBL/GenBank/DDBJ whole genome shotgun (WGS) entry which is preliminary data.</text>
</comment>
<accession>A0A1J4JB02</accession>
<reference evidence="1" key="1">
    <citation type="submission" date="2016-10" db="EMBL/GenBank/DDBJ databases">
        <authorList>
            <person name="Benchimol M."/>
            <person name="Almeida L.G."/>
            <person name="Vasconcelos A.T."/>
            <person name="Perreira-Neves A."/>
            <person name="Rosa I.A."/>
            <person name="Tasca T."/>
            <person name="Bogo M.R."/>
            <person name="de Souza W."/>
        </authorList>
    </citation>
    <scope>NUCLEOTIDE SEQUENCE [LARGE SCALE GENOMIC DNA]</scope>
    <source>
        <strain evidence="1">K</strain>
    </source>
</reference>
<dbReference type="GeneID" id="94830477"/>
<organism evidence="1 2">
    <name type="scientific">Tritrichomonas foetus</name>
    <dbReference type="NCBI Taxonomy" id="1144522"/>
    <lineage>
        <taxon>Eukaryota</taxon>
        <taxon>Metamonada</taxon>
        <taxon>Parabasalia</taxon>
        <taxon>Tritrichomonadida</taxon>
        <taxon>Tritrichomonadidae</taxon>
        <taxon>Tritrichomonas</taxon>
    </lineage>
</organism>
<proteinExistence type="predicted"/>
<dbReference type="AlphaFoldDB" id="A0A1J4JB02"/>
<gene>
    <name evidence="1" type="ORF">TRFO_10986</name>
</gene>
<protein>
    <submittedName>
        <fullName evidence="1">Uncharacterized protein</fullName>
    </submittedName>
</protein>
<dbReference type="Proteomes" id="UP000179807">
    <property type="component" value="Unassembled WGS sequence"/>
</dbReference>
<keyword evidence="2" id="KW-1185">Reference proteome</keyword>
<evidence type="ECO:0000313" key="2">
    <source>
        <dbReference type="Proteomes" id="UP000179807"/>
    </source>
</evidence>
<evidence type="ECO:0000313" key="1">
    <source>
        <dbReference type="EMBL" id="OHS94613.1"/>
    </source>
</evidence>